<dbReference type="EMBL" id="JF912400">
    <property type="protein sequence ID" value="AEM24790.1"/>
    <property type="molecule type" value="Genomic_DNA"/>
</dbReference>
<reference evidence="1 2" key="1">
    <citation type="journal article" date="2012" name="Arch. Virol.">
        <title>Genomic analysis of bacteriophage ESP2949-1, which is virulent for Cronobacter sakazakii.</title>
        <authorList>
            <person name="Lee Y.D."/>
            <person name="Kim J.Y."/>
            <person name="Park J.H."/>
            <person name="Chang H."/>
        </authorList>
    </citation>
    <scope>NUCLEOTIDE SEQUENCE [LARGE SCALE GENOMIC DNA]</scope>
</reference>
<evidence type="ECO:0000313" key="2">
    <source>
        <dbReference type="Proteomes" id="UP000007327"/>
    </source>
</evidence>
<name>G1CST1_9CAUD</name>
<dbReference type="KEGG" id="vg:14011093"/>
<dbReference type="GeneID" id="14011093"/>
<organism evidence="1 2">
    <name type="scientific">Cronobacter phage ESP2949-1</name>
    <dbReference type="NCBI Taxonomy" id="2920894"/>
    <lineage>
        <taxon>Viruses</taxon>
        <taxon>Duplodnaviria</taxon>
        <taxon>Heunggongvirae</taxon>
        <taxon>Uroviricota</taxon>
        <taxon>Caudoviricetes</taxon>
        <taxon>Drexlerviridae</taxon>
        <taxon>Kyungwonvirus</taxon>
        <taxon>Kyungwonvirus Esp29491</taxon>
    </lineage>
</organism>
<proteinExistence type="predicted"/>
<accession>G1CST1</accession>
<evidence type="ECO:0000313" key="1">
    <source>
        <dbReference type="EMBL" id="AEM24790.1"/>
    </source>
</evidence>
<keyword evidence="2" id="KW-1185">Reference proteome</keyword>
<protein>
    <submittedName>
        <fullName evidence="1">Uncharacterized protein</fullName>
    </submittedName>
</protein>
<dbReference type="RefSeq" id="YP_007005413.1">
    <property type="nucleotide sequence ID" value="NC_019509.1"/>
</dbReference>
<sequence length="190" mass="21598">MLLDNHVPALYQLLMMQMPNVRIAVLRAPERFAVLADHDRLNGVKSCLVTVMEEKRRLAMLDHLVHVRVGVNNDARLINIKRIEHLCKPNHAAFVVVALNNQQPNFFMFLQRHSHHRLDHLDHVSDKLLVSRVGIQNVTACIGNSLQAVKVREVTQQVNHADAGCWRDLKCSAKPFVEQIARDAHIPIVA</sequence>
<dbReference type="Proteomes" id="UP000007327">
    <property type="component" value="Segment"/>
</dbReference>